<dbReference type="PROSITE" id="PS50878">
    <property type="entry name" value="RT_POL"/>
    <property type="match status" value="1"/>
</dbReference>
<dbReference type="Ensembl" id="ENSLLET00000005956.1">
    <property type="protein sequence ID" value="ENSLLEP00000005713.1"/>
    <property type="gene ID" value="ENSLLEG00000003617.1"/>
</dbReference>
<dbReference type="SUPFAM" id="SSF56672">
    <property type="entry name" value="DNA/RNA polymerases"/>
    <property type="match status" value="1"/>
</dbReference>
<dbReference type="InterPro" id="IPR036691">
    <property type="entry name" value="Endo/exonu/phosph_ase_sf"/>
</dbReference>
<dbReference type="InterPro" id="IPR043502">
    <property type="entry name" value="DNA/RNA_pol_sf"/>
</dbReference>
<dbReference type="PANTHER" id="PTHR31635">
    <property type="entry name" value="REVERSE TRANSCRIPTASE DOMAIN-CONTAINING PROTEIN-RELATED"/>
    <property type="match status" value="1"/>
</dbReference>
<dbReference type="SUPFAM" id="SSF56219">
    <property type="entry name" value="DNase I-like"/>
    <property type="match status" value="1"/>
</dbReference>
<dbReference type="InterPro" id="IPR000477">
    <property type="entry name" value="RT_dom"/>
</dbReference>
<dbReference type="CDD" id="cd09076">
    <property type="entry name" value="L1-EN"/>
    <property type="match status" value="1"/>
</dbReference>
<dbReference type="GO" id="GO:0003824">
    <property type="term" value="F:catalytic activity"/>
    <property type="evidence" value="ECO:0007669"/>
    <property type="project" value="InterPro"/>
</dbReference>
<dbReference type="AlphaFoldDB" id="A0A8C5M2E5"/>
<feature type="domain" description="Reverse transcriptase" evidence="1">
    <location>
        <begin position="508"/>
        <end position="782"/>
    </location>
</feature>
<sequence length="1277" mass="145627">MSLPHDLSIMSINARGLNLPEKRSQALRDFRNCKASVVFIQETHLRGDTHPKLTDAHYPTGFYSNHPTSKSKGTALLFHKHIPFVSKESLTDGEGRLLVVKGHIANTLYTFANLYAPNRAQHRFIATCLRKVMGFTEGTLIMGGDFNVPLSPLVDTSKGTASHPSHILRSIGRTLHTHRLVDCWRATHPEGRDYTFFSQPQQSYSRLDYFFMQHYHLHTLKTATIGTATWSDHAPIHITLTSQLYRPASFSWRLNDSFLANDSLIEDGEKVLETYFTENATPDVSDAVIWEAHKCVIRGHYIKKGAELKKKRATQISDLVRQISDTECLHKRDMDPAHLATLMTMRRSLSDLMNTLHHRTCLQTKAFFHTHGDKSGRLLARMIAKKRAATYIACVRDRKGRPQYMPPQIMTALRDYYKQLYSLPGPQTDKTRQTLLDQIQTYHSKHTTRKLSEIDAALLEDPITEGELSIALKSSQTGKSPGPDGLPLRYYKTFRTVLIPHFLKAFNALTRGETLPPQALMANITLLPKEGKDLTNCANYRPISLLNADVKLFAKVLATRLQPHIPNLIHCDQVGFVPGREAKDNTIRALQLIHEGRLSGRDFLLLSTDSEKAFDRVNWDFLFASLAHIGLGPQMQSWVKALYTEPSARICVNGVYSESFPIQNGTRQGCPLSPLLFVLSLEPFLSAVRQHSDITGPVIGTTQHKIAAYADDLLFFVTNPRVSLPCILSTFKDYGVLSNLKINFGKSNILSIQTTDAQYPSHLQQFPFPISHTKLKYLGIWLNVNPAENYRDNFAPLLITLQKDLATWNYTHISWLGRVAIIKMNLLPRLLYLFQTIPISLPKQFFSTLKSALIKYIWRGGTPRLRFDMLTRRKSQGGLAVPDFRRYHIASHLLRILDWSKSGVRKKWKDAEQAALKVPLAALPWLPPAQDKHHDITSPYTLATMAIWRLASKTFSLSTFPSPLLPIVHNRDFALGLQAGTFCTLFSTETPRVLHMLRNNSYIPLSELYNTRPPPFLLSFKYGQLRHFLRAIPQQHKLVRQLTGFEQQCMMPNPVAHGISYIYSLLQTAAADTPAPFMGRWEMMLGMPLTEPQWDKILDLTHHCSIASKVQEAAYKVLTLWYRVPTQINQMFPDIPPICWRCNEEEGTMLHIWWSCPILEPFWRTIHAVTSEFVDPPIPFCPASMLLHHTSISTRTYKRSVLVRILNVAKSVVPLYWKQIVCPSLKVWRSRMEDLHALEQLIFHATDQTELYTTIWSRWTLVTSTTSFKTIMSTHRD</sequence>
<dbReference type="Proteomes" id="UP000694569">
    <property type="component" value="Unplaced"/>
</dbReference>
<dbReference type="CDD" id="cd01650">
    <property type="entry name" value="RT_nLTR_like"/>
    <property type="match status" value="1"/>
</dbReference>
<evidence type="ECO:0000313" key="3">
    <source>
        <dbReference type="Proteomes" id="UP000694569"/>
    </source>
</evidence>
<reference evidence="2" key="1">
    <citation type="submission" date="2025-08" db="UniProtKB">
        <authorList>
            <consortium name="Ensembl"/>
        </authorList>
    </citation>
    <scope>IDENTIFICATION</scope>
</reference>
<dbReference type="GeneTree" id="ENSGT00940000165023"/>
<name>A0A8C5M2E5_9ANUR</name>
<keyword evidence="3" id="KW-1185">Reference proteome</keyword>
<proteinExistence type="predicted"/>
<dbReference type="PANTHER" id="PTHR31635:SF196">
    <property type="entry name" value="REVERSE TRANSCRIPTASE DOMAIN-CONTAINING PROTEIN-RELATED"/>
    <property type="match status" value="1"/>
</dbReference>
<dbReference type="OrthoDB" id="9909359at2759"/>
<evidence type="ECO:0000313" key="2">
    <source>
        <dbReference type="Ensembl" id="ENSLLEP00000005713.1"/>
    </source>
</evidence>
<accession>A0A8C5M2E5</accession>
<reference evidence="2" key="2">
    <citation type="submission" date="2025-09" db="UniProtKB">
        <authorList>
            <consortium name="Ensembl"/>
        </authorList>
    </citation>
    <scope>IDENTIFICATION</scope>
</reference>
<protein>
    <recommendedName>
        <fullName evidence="1">Reverse transcriptase domain-containing protein</fullName>
    </recommendedName>
</protein>
<dbReference type="Pfam" id="PF03372">
    <property type="entry name" value="Exo_endo_phos"/>
    <property type="match status" value="1"/>
</dbReference>
<evidence type="ECO:0000259" key="1">
    <source>
        <dbReference type="PROSITE" id="PS50878"/>
    </source>
</evidence>
<dbReference type="InterPro" id="IPR005135">
    <property type="entry name" value="Endo/exonuclease/phosphatase"/>
</dbReference>
<dbReference type="Gene3D" id="3.60.10.10">
    <property type="entry name" value="Endonuclease/exonuclease/phosphatase"/>
    <property type="match status" value="1"/>
</dbReference>
<dbReference type="Pfam" id="PF00078">
    <property type="entry name" value="RVT_1"/>
    <property type="match status" value="1"/>
</dbReference>
<organism evidence="2 3">
    <name type="scientific">Leptobrachium leishanense</name>
    <name type="common">Leishan spiny toad</name>
    <dbReference type="NCBI Taxonomy" id="445787"/>
    <lineage>
        <taxon>Eukaryota</taxon>
        <taxon>Metazoa</taxon>
        <taxon>Chordata</taxon>
        <taxon>Craniata</taxon>
        <taxon>Vertebrata</taxon>
        <taxon>Euteleostomi</taxon>
        <taxon>Amphibia</taxon>
        <taxon>Batrachia</taxon>
        <taxon>Anura</taxon>
        <taxon>Pelobatoidea</taxon>
        <taxon>Megophryidae</taxon>
        <taxon>Leptobrachium</taxon>
    </lineage>
</organism>